<protein>
    <submittedName>
        <fullName evidence="2">Ubiquinone/menaquinone biosynthesis C-methyltransferase UbiE</fullName>
        <ecNumber evidence="2">2.1.1.163</ecNumber>
    </submittedName>
</protein>
<dbReference type="CDD" id="cd02440">
    <property type="entry name" value="AdoMet_MTases"/>
    <property type="match status" value="1"/>
</dbReference>
<evidence type="ECO:0000313" key="2">
    <source>
        <dbReference type="EMBL" id="ARU48225.1"/>
    </source>
</evidence>
<feature type="domain" description="Methyltransferase type 11" evidence="1">
    <location>
        <begin position="37"/>
        <end position="134"/>
    </location>
</feature>
<organism evidence="2 3">
    <name type="scientific">Sulfurospirillum diekertiae</name>
    <dbReference type="NCBI Taxonomy" id="1854492"/>
    <lineage>
        <taxon>Bacteria</taxon>
        <taxon>Pseudomonadati</taxon>
        <taxon>Campylobacterota</taxon>
        <taxon>Epsilonproteobacteria</taxon>
        <taxon>Campylobacterales</taxon>
        <taxon>Sulfurospirillaceae</taxon>
        <taxon>Sulfurospirillum</taxon>
    </lineage>
</organism>
<evidence type="ECO:0000259" key="1">
    <source>
        <dbReference type="Pfam" id="PF08241"/>
    </source>
</evidence>
<dbReference type="InterPro" id="IPR013216">
    <property type="entry name" value="Methyltransf_11"/>
</dbReference>
<gene>
    <name evidence="2" type="ORF">Sdiek1_1059</name>
</gene>
<dbReference type="Gene3D" id="3.40.50.150">
    <property type="entry name" value="Vaccinia Virus protein VP39"/>
    <property type="match status" value="1"/>
</dbReference>
<reference evidence="3" key="1">
    <citation type="submission" date="2017-05" db="EMBL/GenBank/DDBJ databases">
        <title>Dechlorination kinetics govern the competition between two new strains of the genus Sulfurospirillum.</title>
        <authorList>
            <person name="Buttet G.F."/>
            <person name="Murray A.M."/>
            <person name="Goris T."/>
            <person name="Burion M."/>
            <person name="Lin B."/>
            <person name="Rolle M."/>
            <person name="Maillard J."/>
        </authorList>
    </citation>
    <scope>NUCLEOTIDE SEQUENCE [LARGE SCALE GENOMIC DNA]</scope>
    <source>
        <strain evidence="3">SL2-1</strain>
    </source>
</reference>
<proteinExistence type="predicted"/>
<dbReference type="EMBL" id="CP021416">
    <property type="protein sequence ID" value="ARU48225.1"/>
    <property type="molecule type" value="Genomic_DNA"/>
</dbReference>
<keyword evidence="2" id="KW-0830">Ubiquinone</keyword>
<evidence type="ECO:0000313" key="3">
    <source>
        <dbReference type="Proteomes" id="UP000196005"/>
    </source>
</evidence>
<dbReference type="PANTHER" id="PTHR43591:SF24">
    <property type="entry name" value="2-METHOXY-6-POLYPRENYL-1,4-BENZOQUINOL METHYLASE, MITOCHONDRIAL"/>
    <property type="match status" value="1"/>
</dbReference>
<dbReference type="SUPFAM" id="SSF53335">
    <property type="entry name" value="S-adenosyl-L-methionine-dependent methyltransferases"/>
    <property type="match status" value="1"/>
</dbReference>
<sequence>MDVEHYDEQSRTVKRPLYEYYANKIKTYTNVTEGKCLDIGSCGGYLGLELAKITRLHVTFFDLSQEALDKAALHLIEDDLEERGAILLGDVHAIPLENETMDLMISRGSLPFWEEPALAFKEIYRVLKKGGTTFVGGGKGTPEIKEQIEENMRQRGQEIDREAMNKMHGDGMKRDYDALLKSVGIVDYVIHRADDGIWIQMHK</sequence>
<accession>A0A1Y0HLK2</accession>
<dbReference type="PANTHER" id="PTHR43591">
    <property type="entry name" value="METHYLTRANSFERASE"/>
    <property type="match status" value="1"/>
</dbReference>
<dbReference type="KEGG" id="suls:Sdiek1_1059"/>
<dbReference type="EC" id="2.1.1.163" evidence="2"/>
<dbReference type="RefSeq" id="WP_087438214.1">
    <property type="nucleotide sequence ID" value="NZ_CP021416.1"/>
</dbReference>
<dbReference type="AlphaFoldDB" id="A0A1Y0HLK2"/>
<name>A0A1Y0HLK2_9BACT</name>
<dbReference type="OrthoDB" id="9772751at2"/>
<dbReference type="GO" id="GO:0008757">
    <property type="term" value="F:S-adenosylmethionine-dependent methyltransferase activity"/>
    <property type="evidence" value="ECO:0007669"/>
    <property type="project" value="InterPro"/>
</dbReference>
<dbReference type="GO" id="GO:0043770">
    <property type="term" value="F:demethylmenaquinone methyltransferase activity"/>
    <property type="evidence" value="ECO:0007669"/>
    <property type="project" value="UniProtKB-EC"/>
</dbReference>
<dbReference type="GO" id="GO:0032259">
    <property type="term" value="P:methylation"/>
    <property type="evidence" value="ECO:0007669"/>
    <property type="project" value="UniProtKB-KW"/>
</dbReference>
<dbReference type="Pfam" id="PF08241">
    <property type="entry name" value="Methyltransf_11"/>
    <property type="match status" value="1"/>
</dbReference>
<dbReference type="InterPro" id="IPR029063">
    <property type="entry name" value="SAM-dependent_MTases_sf"/>
</dbReference>
<dbReference type="Proteomes" id="UP000196005">
    <property type="component" value="Chromosome"/>
</dbReference>
<keyword evidence="2" id="KW-0489">Methyltransferase</keyword>
<keyword evidence="3" id="KW-1185">Reference proteome</keyword>
<keyword evidence="2" id="KW-0808">Transferase</keyword>